<dbReference type="EMBL" id="JACJQT010000013">
    <property type="protein sequence ID" value="MBD2278110.1"/>
    <property type="molecule type" value="Genomic_DNA"/>
</dbReference>
<keyword evidence="3" id="KW-0540">Nuclease</keyword>
<dbReference type="Gene3D" id="3.90.1570.10">
    <property type="entry name" value="tt1808, chain A"/>
    <property type="match status" value="1"/>
</dbReference>
<keyword evidence="4" id="KW-1185">Reference proteome</keyword>
<dbReference type="PANTHER" id="PTHR33352">
    <property type="entry name" value="SLR1095 PROTEIN"/>
    <property type="match status" value="1"/>
</dbReference>
<comment type="caution">
    <text evidence="3">The sequence shown here is derived from an EMBL/GenBank/DDBJ whole genome shotgun (WGS) entry which is preliminary data.</text>
</comment>
<evidence type="ECO:0000259" key="2">
    <source>
        <dbReference type="Pfam" id="PF05685"/>
    </source>
</evidence>
<name>A0ABR8BVK9_APHFL</name>
<proteinExistence type="predicted"/>
<dbReference type="Proteomes" id="UP000606721">
    <property type="component" value="Unassembled WGS sequence"/>
</dbReference>
<dbReference type="SUPFAM" id="SSF52980">
    <property type="entry name" value="Restriction endonuclease-like"/>
    <property type="match status" value="1"/>
</dbReference>
<reference evidence="3 4" key="1">
    <citation type="journal article" date="2020" name="ISME J.">
        <title>Comparative genomics reveals insights into cyanobacterial evolution and habitat adaptation.</title>
        <authorList>
            <person name="Chen M.Y."/>
            <person name="Teng W.K."/>
            <person name="Zhao L."/>
            <person name="Hu C.X."/>
            <person name="Zhou Y.K."/>
            <person name="Han B.P."/>
            <person name="Song L.R."/>
            <person name="Shu W.S."/>
        </authorList>
    </citation>
    <scope>NUCLEOTIDE SEQUENCE [LARGE SCALE GENOMIC DNA]</scope>
    <source>
        <strain evidence="3 4">FACHB-1040</strain>
    </source>
</reference>
<dbReference type="InterPro" id="IPR012296">
    <property type="entry name" value="Nuclease_put_TT1808"/>
</dbReference>
<dbReference type="CDD" id="cd06260">
    <property type="entry name" value="DUF820-like"/>
    <property type="match status" value="1"/>
</dbReference>
<dbReference type="Pfam" id="PF05685">
    <property type="entry name" value="Uma2"/>
    <property type="match status" value="1"/>
</dbReference>
<gene>
    <name evidence="3" type="ORF">H6F99_07285</name>
</gene>
<dbReference type="RefSeq" id="WP_190382646.1">
    <property type="nucleotide sequence ID" value="NZ_JACJQT010000013.1"/>
</dbReference>
<dbReference type="InterPro" id="IPR011335">
    <property type="entry name" value="Restrct_endonuc-II-like"/>
</dbReference>
<keyword evidence="3" id="KW-0255">Endonuclease</keyword>
<evidence type="ECO:0000313" key="4">
    <source>
        <dbReference type="Proteomes" id="UP000606721"/>
    </source>
</evidence>
<accession>A0ABR8BVK9</accession>
<dbReference type="InterPro" id="IPR008538">
    <property type="entry name" value="Uma2"/>
</dbReference>
<dbReference type="GO" id="GO:0004519">
    <property type="term" value="F:endonuclease activity"/>
    <property type="evidence" value="ECO:0007669"/>
    <property type="project" value="UniProtKB-KW"/>
</dbReference>
<protein>
    <submittedName>
        <fullName evidence="3">Uma2 family endonuclease</fullName>
    </submittedName>
</protein>
<organism evidence="3 4">
    <name type="scientific">Aphanizomenon flos-aquae FACHB-1040</name>
    <dbReference type="NCBI Taxonomy" id="2692887"/>
    <lineage>
        <taxon>Bacteria</taxon>
        <taxon>Bacillati</taxon>
        <taxon>Cyanobacteriota</taxon>
        <taxon>Cyanophyceae</taxon>
        <taxon>Nostocales</taxon>
        <taxon>Aphanizomenonaceae</taxon>
        <taxon>Aphanizomenon</taxon>
    </lineage>
</organism>
<feature type="region of interest" description="Disordered" evidence="1">
    <location>
        <begin position="200"/>
        <end position="242"/>
    </location>
</feature>
<keyword evidence="3" id="KW-0378">Hydrolase</keyword>
<sequence length="264" mass="30930">MVQQLIPPEIKPEIKPEIIYPDSDGNPMSDNTKQYEWIVKIKENLEILFAPNNDVFIAGDLLWYPVEGSVKTRQAPDVMVVFGRPKGDRGSYKQWQENNIPPQVVFEILSPGNSTKEMAKKILFYQRYGAEEYYIYNPDTIELTGFILEQECLEAIEDINNWVSPRLDIRFKLTADNLEIYYPHGAKFLTSVELNQRVEQEQQRADQEQQRAEQEKQRAEQEKQRAEQEKQRAEQEKQRAEQEYKNYQDLLAKLAAKGIDINNL</sequence>
<evidence type="ECO:0000256" key="1">
    <source>
        <dbReference type="SAM" id="MobiDB-lite"/>
    </source>
</evidence>
<feature type="domain" description="Putative restriction endonuclease" evidence="2">
    <location>
        <begin position="53"/>
        <end position="155"/>
    </location>
</feature>
<evidence type="ECO:0000313" key="3">
    <source>
        <dbReference type="EMBL" id="MBD2278110.1"/>
    </source>
</evidence>
<dbReference type="PANTHER" id="PTHR33352:SF2">
    <property type="entry name" value="SLL0995 PROTEIN"/>
    <property type="match status" value="1"/>
</dbReference>